<keyword evidence="1" id="KW-0812">Transmembrane</keyword>
<keyword evidence="1" id="KW-1133">Transmembrane helix</keyword>
<dbReference type="EMBL" id="JAOQKC010000003">
    <property type="protein sequence ID" value="MCU6695988.1"/>
    <property type="molecule type" value="Genomic_DNA"/>
</dbReference>
<accession>A0ABT2RUJ4</accession>
<keyword evidence="1" id="KW-0472">Membrane</keyword>
<organism evidence="2 3">
    <name type="scientific">Laedolimicola ammoniilytica</name>
    <dbReference type="NCBI Taxonomy" id="2981771"/>
    <lineage>
        <taxon>Bacteria</taxon>
        <taxon>Bacillati</taxon>
        <taxon>Bacillota</taxon>
        <taxon>Clostridia</taxon>
        <taxon>Lachnospirales</taxon>
        <taxon>Lachnospiraceae</taxon>
        <taxon>Laedolimicola</taxon>
    </lineage>
</organism>
<feature type="transmembrane region" description="Helical" evidence="1">
    <location>
        <begin position="21"/>
        <end position="43"/>
    </location>
</feature>
<protein>
    <recommendedName>
        <fullName evidence="4">Alternate signal-mediated exported protein, CPF_0494 family</fullName>
    </recommendedName>
</protein>
<dbReference type="RefSeq" id="WP_158362065.1">
    <property type="nucleotide sequence ID" value="NZ_JAOQKC010000003.1"/>
</dbReference>
<name>A0ABT2RUJ4_9FIRM</name>
<comment type="caution">
    <text evidence="2">The sequence shown here is derived from an EMBL/GenBank/DDBJ whole genome shotgun (WGS) entry which is preliminary data.</text>
</comment>
<sequence length="196" mass="21383">MYQREHFHDKRKPNIRLNRTAVLIMAVLLLLGAAVGSTVAFLIDKTAPVENSFEYAKVSCEVTENFANNEKDNVRVKNIGTTDAYIRATYVVNWVDAQGNIASSDPAGYKYTLTANLNNSWTKGSDGYFYYTSPIAPGDSTQGSLLTCTVTYPDNPEYTLSVEVLAEAIQSTPDNAVQEAWGVSISQGSVTAYSGN</sequence>
<evidence type="ECO:0000313" key="2">
    <source>
        <dbReference type="EMBL" id="MCU6695988.1"/>
    </source>
</evidence>
<reference evidence="2 3" key="1">
    <citation type="journal article" date="2021" name="ISME Commun">
        <title>Automated analysis of genomic sequences facilitates high-throughput and comprehensive description of bacteria.</title>
        <authorList>
            <person name="Hitch T.C.A."/>
        </authorList>
    </citation>
    <scope>NUCLEOTIDE SEQUENCE [LARGE SCALE GENOMIC DNA]</scope>
    <source>
        <strain evidence="2 3">Sanger_04</strain>
    </source>
</reference>
<evidence type="ECO:0000256" key="1">
    <source>
        <dbReference type="SAM" id="Phobius"/>
    </source>
</evidence>
<proteinExistence type="predicted"/>
<evidence type="ECO:0000313" key="3">
    <source>
        <dbReference type="Proteomes" id="UP001652461"/>
    </source>
</evidence>
<gene>
    <name evidence="2" type="ORF">OCV63_03635</name>
</gene>
<evidence type="ECO:0008006" key="4">
    <source>
        <dbReference type="Google" id="ProtNLM"/>
    </source>
</evidence>
<dbReference type="Proteomes" id="UP001652461">
    <property type="component" value="Unassembled WGS sequence"/>
</dbReference>
<keyword evidence="3" id="KW-1185">Reference proteome</keyword>